<dbReference type="STRING" id="307972.A0A2G8LG29"/>
<evidence type="ECO:0000313" key="18">
    <source>
        <dbReference type="Proteomes" id="UP000230750"/>
    </source>
</evidence>
<dbReference type="GO" id="GO:0030149">
    <property type="term" value="P:sphingolipid catabolic process"/>
    <property type="evidence" value="ECO:0007669"/>
    <property type="project" value="TreeGrafter"/>
</dbReference>
<keyword evidence="9" id="KW-1133">Transmembrane helix</keyword>
<evidence type="ECO:0000256" key="2">
    <source>
        <dbReference type="ARBA" id="ARBA00004389"/>
    </source>
</evidence>
<comment type="pathway">
    <text evidence="3">Lipid metabolism; sphingolipid metabolism.</text>
</comment>
<dbReference type="OrthoDB" id="10254570at2759"/>
<accession>A0A2G8LG29</accession>
<dbReference type="SUPFAM" id="SSF53383">
    <property type="entry name" value="PLP-dependent transferases"/>
    <property type="match status" value="2"/>
</dbReference>
<evidence type="ECO:0000256" key="6">
    <source>
        <dbReference type="ARBA" id="ARBA00022824"/>
    </source>
</evidence>
<comment type="caution">
    <text evidence="17">The sequence shown here is derived from an EMBL/GenBank/DDBJ whole genome shotgun (WGS) entry which is preliminary data.</text>
</comment>
<gene>
    <name evidence="17" type="ORF">BSL78_03847</name>
</gene>
<dbReference type="Gene3D" id="3.40.640.10">
    <property type="entry name" value="Type I PLP-dependent aspartate aminotransferase-like (Major domain)"/>
    <property type="match status" value="1"/>
</dbReference>
<dbReference type="InterPro" id="IPR015424">
    <property type="entry name" value="PyrdxlP-dep_Trfase"/>
</dbReference>
<feature type="non-terminal residue" evidence="17">
    <location>
        <position position="614"/>
    </location>
</feature>
<evidence type="ECO:0000256" key="1">
    <source>
        <dbReference type="ARBA" id="ARBA00001933"/>
    </source>
</evidence>
<comment type="subcellular location">
    <subcellularLocation>
        <location evidence="2">Endoplasmic reticulum membrane</location>
        <topology evidence="2">Single-pass membrane protein</topology>
    </subcellularLocation>
</comment>
<evidence type="ECO:0000313" key="17">
    <source>
        <dbReference type="EMBL" id="PIK59208.1"/>
    </source>
</evidence>
<evidence type="ECO:0000256" key="10">
    <source>
        <dbReference type="ARBA" id="ARBA00023098"/>
    </source>
</evidence>
<keyword evidence="5" id="KW-0812">Transmembrane</keyword>
<dbReference type="GO" id="GO:0008117">
    <property type="term" value="F:sphinganine-1-phosphate aldolase activity"/>
    <property type="evidence" value="ECO:0007669"/>
    <property type="project" value="UniProtKB-EC"/>
</dbReference>
<dbReference type="Gene3D" id="3.90.1150.10">
    <property type="entry name" value="Aspartate Aminotransferase, domain 1"/>
    <property type="match status" value="1"/>
</dbReference>
<keyword evidence="7 16" id="KW-0663">Pyridoxal phosphate</keyword>
<feature type="modified residue" description="N6-(pyridoxal phosphate)lysine" evidence="16">
    <location>
        <position position="351"/>
    </location>
</feature>
<name>A0A2G8LG29_STIJA</name>
<keyword evidence="18" id="KW-1185">Reference proteome</keyword>
<dbReference type="Pfam" id="PF00282">
    <property type="entry name" value="Pyridoxal_deC"/>
    <property type="match status" value="1"/>
</dbReference>
<dbReference type="EC" id="4.1.2.27" evidence="14"/>
<dbReference type="GO" id="GO:0019752">
    <property type="term" value="P:carboxylic acid metabolic process"/>
    <property type="evidence" value="ECO:0007669"/>
    <property type="project" value="InterPro"/>
</dbReference>
<evidence type="ECO:0000256" key="13">
    <source>
        <dbReference type="ARBA" id="ARBA00038302"/>
    </source>
</evidence>
<comment type="pathway">
    <text evidence="4">Sphingolipid metabolism.</text>
</comment>
<evidence type="ECO:0000256" key="5">
    <source>
        <dbReference type="ARBA" id="ARBA00022692"/>
    </source>
</evidence>
<keyword evidence="8" id="KW-0746">Sphingolipid metabolism</keyword>
<dbReference type="InterPro" id="IPR050477">
    <property type="entry name" value="GrpII_AminoAcid_Decarb"/>
</dbReference>
<evidence type="ECO:0000256" key="8">
    <source>
        <dbReference type="ARBA" id="ARBA00022919"/>
    </source>
</evidence>
<keyword evidence="6" id="KW-0256">Endoplasmic reticulum</keyword>
<evidence type="ECO:0000256" key="4">
    <source>
        <dbReference type="ARBA" id="ARBA00004991"/>
    </source>
</evidence>
<reference evidence="17 18" key="1">
    <citation type="journal article" date="2017" name="PLoS Biol.">
        <title>The sea cucumber genome provides insights into morphological evolution and visceral regeneration.</title>
        <authorList>
            <person name="Zhang X."/>
            <person name="Sun L."/>
            <person name="Yuan J."/>
            <person name="Sun Y."/>
            <person name="Gao Y."/>
            <person name="Zhang L."/>
            <person name="Li S."/>
            <person name="Dai H."/>
            <person name="Hamel J.F."/>
            <person name="Liu C."/>
            <person name="Yu Y."/>
            <person name="Liu S."/>
            <person name="Lin W."/>
            <person name="Guo K."/>
            <person name="Jin S."/>
            <person name="Xu P."/>
            <person name="Storey K.B."/>
            <person name="Huan P."/>
            <person name="Zhang T."/>
            <person name="Zhou Y."/>
            <person name="Zhang J."/>
            <person name="Lin C."/>
            <person name="Li X."/>
            <person name="Xing L."/>
            <person name="Huo D."/>
            <person name="Sun M."/>
            <person name="Wang L."/>
            <person name="Mercier A."/>
            <person name="Li F."/>
            <person name="Yang H."/>
            <person name="Xiang J."/>
        </authorList>
    </citation>
    <scope>NUCLEOTIDE SEQUENCE [LARGE SCALE GENOMIC DNA]</scope>
    <source>
        <strain evidence="17">Shaxun</strain>
        <tissue evidence="17">Muscle</tissue>
    </source>
</reference>
<evidence type="ECO:0000256" key="11">
    <source>
        <dbReference type="ARBA" id="ARBA00023136"/>
    </source>
</evidence>
<dbReference type="GO" id="GO:0030170">
    <property type="term" value="F:pyridoxal phosphate binding"/>
    <property type="evidence" value="ECO:0007669"/>
    <property type="project" value="InterPro"/>
</dbReference>
<dbReference type="InterPro" id="IPR002129">
    <property type="entry name" value="PyrdxlP-dep_de-COase"/>
</dbReference>
<comment type="similarity">
    <text evidence="13">Belongs to the group II decarboxylase family. Sphingosine-1-phosphate lyase subfamily.</text>
</comment>
<dbReference type="FunFam" id="3.40.640.10:FF:000020">
    <property type="entry name" value="sphingosine-1-phosphate lyase 1"/>
    <property type="match status" value="1"/>
</dbReference>
<dbReference type="GO" id="GO:0005789">
    <property type="term" value="C:endoplasmic reticulum membrane"/>
    <property type="evidence" value="ECO:0007669"/>
    <property type="project" value="UniProtKB-SubCell"/>
</dbReference>
<dbReference type="InterPro" id="IPR015422">
    <property type="entry name" value="PyrdxlP-dep_Trfase_small"/>
</dbReference>
<dbReference type="PANTHER" id="PTHR42735">
    <property type="match status" value="1"/>
</dbReference>
<dbReference type="Proteomes" id="UP000230750">
    <property type="component" value="Unassembled WGS sequence"/>
</dbReference>
<evidence type="ECO:0000256" key="15">
    <source>
        <dbReference type="ARBA" id="ARBA00042568"/>
    </source>
</evidence>
<dbReference type="PANTHER" id="PTHR42735:SF6">
    <property type="entry name" value="SPHINGOSINE-1-PHOSPHATE LYASE 1"/>
    <property type="match status" value="1"/>
</dbReference>
<evidence type="ECO:0000256" key="9">
    <source>
        <dbReference type="ARBA" id="ARBA00022989"/>
    </source>
</evidence>
<evidence type="ECO:0000256" key="3">
    <source>
        <dbReference type="ARBA" id="ARBA00004760"/>
    </source>
</evidence>
<keyword evidence="12 17" id="KW-0456">Lyase</keyword>
<sequence length="614" mass="67188">MDAAQAIAGDVLEATVIYLEKARVAVNGACRGFEGWQIILIAAGVTLLVTRLYNWLDHPRLTIRQRVVHNFWSFLKGLPIIRGKVKAELAKNVQKIGEEMYPTKEGDHFLNRLPAEGISSDEIFKRLEQYKTATFADWKGGKVSGCVYGGTEELSTLCAKVYHDFAWTNPLHPDVFPEVRRMEAEVVSMSLKLFHGGPNSGGTMTSGGTESILLAMQTYRDVAWEKGIERPEIIAAVSAHAAFNKASHYFGIRLILVPNDPKTHTLDVRAMKKKISKNTCCLVASAPSFPYGLLDDIEAVSKLGERYNIPVHVDACLGGFLIPFMEKAGFPLPPFDFRLPGVTSISADTHKYGYAPKGSSVILYKDKETRNFQFFVAGSWSGGIYATPTMAGNTYATPTMAGMNVNTLHLGNTYATGMNVNTLHLGNTYATHTMAGMNVNTLHLGNTYATGMNVNTLHLGNTYATHTMAGMNVNTLHLGNTYATHTMASMNVNTLHLGNTYATHTMAGMNVNTLHLGNTYATPTMAGSRPGALIAGCWATMMFFGESGYVNTTRQIIAETRYITQQLRKIKDIYVFGDPLISVVAVGSDKFDVFRAFAALGKKGWNLNSLQFPA</sequence>
<evidence type="ECO:0000256" key="14">
    <source>
        <dbReference type="ARBA" id="ARBA00038965"/>
    </source>
</evidence>
<keyword evidence="10" id="KW-0443">Lipid metabolism</keyword>
<proteinExistence type="inferred from homology"/>
<protein>
    <recommendedName>
        <fullName evidence="14">sphinganine-1-phosphate aldolase</fullName>
        <ecNumber evidence="14">4.1.2.27</ecNumber>
    </recommendedName>
    <alternativeName>
        <fullName evidence="15">Sphingosine-1-phosphate aldolase</fullName>
    </alternativeName>
</protein>
<organism evidence="17 18">
    <name type="scientific">Stichopus japonicus</name>
    <name type="common">Sea cucumber</name>
    <dbReference type="NCBI Taxonomy" id="307972"/>
    <lineage>
        <taxon>Eukaryota</taxon>
        <taxon>Metazoa</taxon>
        <taxon>Echinodermata</taxon>
        <taxon>Eleutherozoa</taxon>
        <taxon>Echinozoa</taxon>
        <taxon>Holothuroidea</taxon>
        <taxon>Aspidochirotacea</taxon>
        <taxon>Aspidochirotida</taxon>
        <taxon>Stichopodidae</taxon>
        <taxon>Apostichopus</taxon>
    </lineage>
</organism>
<keyword evidence="11" id="KW-0472">Membrane</keyword>
<dbReference type="InterPro" id="IPR015421">
    <property type="entry name" value="PyrdxlP-dep_Trfase_major"/>
</dbReference>
<dbReference type="AlphaFoldDB" id="A0A2G8LG29"/>
<evidence type="ECO:0000256" key="7">
    <source>
        <dbReference type="ARBA" id="ARBA00022898"/>
    </source>
</evidence>
<evidence type="ECO:0000256" key="12">
    <source>
        <dbReference type="ARBA" id="ARBA00023239"/>
    </source>
</evidence>
<dbReference type="EMBL" id="MRZV01000089">
    <property type="protein sequence ID" value="PIK59208.1"/>
    <property type="molecule type" value="Genomic_DNA"/>
</dbReference>
<evidence type="ECO:0000256" key="16">
    <source>
        <dbReference type="PIRSR" id="PIRSR602129-50"/>
    </source>
</evidence>
<comment type="cofactor">
    <cofactor evidence="1 16">
        <name>pyridoxal 5'-phosphate</name>
        <dbReference type="ChEBI" id="CHEBI:597326"/>
    </cofactor>
</comment>